<dbReference type="EMBL" id="JAQQWI010000015">
    <property type="protein sequence ID" value="KAK8012520.1"/>
    <property type="molecule type" value="Genomic_DNA"/>
</dbReference>
<dbReference type="Proteomes" id="UP001396898">
    <property type="component" value="Unassembled WGS sequence"/>
</dbReference>
<evidence type="ECO:0000313" key="3">
    <source>
        <dbReference type="Proteomes" id="UP001396898"/>
    </source>
</evidence>
<feature type="compositionally biased region" description="Low complexity" evidence="1">
    <location>
        <begin position="187"/>
        <end position="230"/>
    </location>
</feature>
<gene>
    <name evidence="2" type="ORF">PG991_009895</name>
</gene>
<proteinExistence type="predicted"/>
<protein>
    <submittedName>
        <fullName evidence="2">Uncharacterized protein</fullName>
    </submittedName>
</protein>
<name>A0ABR1RGW6_9PEZI</name>
<feature type="region of interest" description="Disordered" evidence="1">
    <location>
        <begin position="173"/>
        <end position="265"/>
    </location>
</feature>
<evidence type="ECO:0000256" key="1">
    <source>
        <dbReference type="SAM" id="MobiDB-lite"/>
    </source>
</evidence>
<accession>A0ABR1RGW6</accession>
<sequence>MADIPTDAVAALTTVFTPPPGCANRYAVMIASPTPIGGTSTNVPSSGWIDPSFTKCNPPQYTNNYPTFSPGVCPKQMSIVSSTSSVDNGKTRWTGACCQSGFSTAELDPQYICTSSVTTPMPFLLDPNISTADIYTTLSNLWIEHDQVTVQWEEKDLALFPSSVAAHYASIMGKPPVPEQNTGTGNSASPSTPISSPSGAPATPASASSPPTSLASSTGPNISATPSATPAEPPSSPDPSSLATRTASSNGSARARPFRFQMKWA</sequence>
<reference evidence="2 3" key="1">
    <citation type="submission" date="2023-01" db="EMBL/GenBank/DDBJ databases">
        <title>Analysis of 21 Apiospora genomes using comparative genomics revels a genus with tremendous synthesis potential of carbohydrate active enzymes and secondary metabolites.</title>
        <authorList>
            <person name="Sorensen T."/>
        </authorList>
    </citation>
    <scope>NUCLEOTIDE SEQUENCE [LARGE SCALE GENOMIC DNA]</scope>
    <source>
        <strain evidence="2 3">CBS 20057</strain>
    </source>
</reference>
<evidence type="ECO:0000313" key="2">
    <source>
        <dbReference type="EMBL" id="KAK8012520.1"/>
    </source>
</evidence>
<comment type="caution">
    <text evidence="2">The sequence shown here is derived from an EMBL/GenBank/DDBJ whole genome shotgun (WGS) entry which is preliminary data.</text>
</comment>
<organism evidence="2 3">
    <name type="scientific">Apiospora marii</name>
    <dbReference type="NCBI Taxonomy" id="335849"/>
    <lineage>
        <taxon>Eukaryota</taxon>
        <taxon>Fungi</taxon>
        <taxon>Dikarya</taxon>
        <taxon>Ascomycota</taxon>
        <taxon>Pezizomycotina</taxon>
        <taxon>Sordariomycetes</taxon>
        <taxon>Xylariomycetidae</taxon>
        <taxon>Amphisphaeriales</taxon>
        <taxon>Apiosporaceae</taxon>
        <taxon>Apiospora</taxon>
    </lineage>
</organism>
<keyword evidence="3" id="KW-1185">Reference proteome</keyword>